<name>A0A3B0MH23_THEAN</name>
<evidence type="ECO:0000313" key="1">
    <source>
        <dbReference type="EMBL" id="SVP89293.1"/>
    </source>
</evidence>
<organism evidence="1">
    <name type="scientific">Theileria annulata</name>
    <dbReference type="NCBI Taxonomy" id="5874"/>
    <lineage>
        <taxon>Eukaryota</taxon>
        <taxon>Sar</taxon>
        <taxon>Alveolata</taxon>
        <taxon>Apicomplexa</taxon>
        <taxon>Aconoidasida</taxon>
        <taxon>Piroplasmida</taxon>
        <taxon>Theileriidae</taxon>
        <taxon>Theileria</taxon>
    </lineage>
</organism>
<reference evidence="1" key="1">
    <citation type="submission" date="2018-07" db="EMBL/GenBank/DDBJ databases">
        <authorList>
            <person name="Quirk P.G."/>
            <person name="Krulwich T.A."/>
        </authorList>
    </citation>
    <scope>NUCLEOTIDE SEQUENCE</scope>
    <source>
        <strain evidence="1">Anand</strain>
    </source>
</reference>
<proteinExistence type="predicted"/>
<protein>
    <submittedName>
        <fullName evidence="1">Uncharacterized protein</fullName>
    </submittedName>
</protein>
<gene>
    <name evidence="1" type="ORF">TAT_000114600</name>
</gene>
<dbReference type="EMBL" id="UIVT01000001">
    <property type="protein sequence ID" value="SVP89293.1"/>
    <property type="molecule type" value="Genomic_DNA"/>
</dbReference>
<accession>A0A3B0MH23</accession>
<sequence length="105" mass="12187">MVIVGVGLLIATFFPPVIVALLNRGTFGASTKPYSPKSTYVWHSKNDNGMGGWRPYKKHVPKSPPTDFDCNTDQESQRENLIDNWFRHFFDILIYCLHHRESNRY</sequence>
<dbReference type="AlphaFoldDB" id="A0A3B0MH23"/>